<proteinExistence type="predicted"/>
<protein>
    <recommendedName>
        <fullName evidence="2">Hexosyltransferase</fullName>
    </recommendedName>
</protein>
<dbReference type="AlphaFoldDB" id="E4YG87"/>
<dbReference type="Proteomes" id="UP000011014">
    <property type="component" value="Unassembled WGS sequence"/>
</dbReference>
<reference evidence="1" key="1">
    <citation type="journal article" date="2010" name="Science">
        <title>Plasticity of animal genome architecture unmasked by rapid evolution of a pelagic tunicate.</title>
        <authorList>
            <person name="Denoeud F."/>
            <person name="Henriet S."/>
            <person name="Mungpakdee S."/>
            <person name="Aury J.M."/>
            <person name="Da Silva C."/>
            <person name="Brinkmann H."/>
            <person name="Mikhaleva J."/>
            <person name="Olsen L.C."/>
            <person name="Jubin C."/>
            <person name="Canestro C."/>
            <person name="Bouquet J.M."/>
            <person name="Danks G."/>
            <person name="Poulain J."/>
            <person name="Campsteijn C."/>
            <person name="Adamski M."/>
            <person name="Cross I."/>
            <person name="Yadetie F."/>
            <person name="Muffato M."/>
            <person name="Louis A."/>
            <person name="Butcher S."/>
            <person name="Tsagkogeorga G."/>
            <person name="Konrad A."/>
            <person name="Singh S."/>
            <person name="Jensen M.F."/>
            <person name="Cong E.H."/>
            <person name="Eikeseth-Otteraa H."/>
            <person name="Noel B."/>
            <person name="Anthouard V."/>
            <person name="Porcel B.M."/>
            <person name="Kachouri-Lafond R."/>
            <person name="Nishino A."/>
            <person name="Ugolini M."/>
            <person name="Chourrout P."/>
            <person name="Nishida H."/>
            <person name="Aasland R."/>
            <person name="Huzurbazar S."/>
            <person name="Westhof E."/>
            <person name="Delsuc F."/>
            <person name="Lehrach H."/>
            <person name="Reinhardt R."/>
            <person name="Weissenbach J."/>
            <person name="Roy S.W."/>
            <person name="Artiguenave F."/>
            <person name="Postlethwait J.H."/>
            <person name="Manak J.R."/>
            <person name="Thompson E.M."/>
            <person name="Jaillon O."/>
            <person name="Du Pasquier L."/>
            <person name="Boudinot P."/>
            <person name="Liberles D.A."/>
            <person name="Volff J.N."/>
            <person name="Philippe H."/>
            <person name="Lenhard B."/>
            <person name="Roest Crollius H."/>
            <person name="Wincker P."/>
            <person name="Chourrout D."/>
        </authorList>
    </citation>
    <scope>NUCLEOTIDE SEQUENCE [LARGE SCALE GENOMIC DNA]</scope>
</reference>
<accession>E4YG87</accession>
<gene>
    <name evidence="1" type="ORF">GSOID_T00024536001</name>
</gene>
<evidence type="ECO:0000313" key="1">
    <source>
        <dbReference type="EMBL" id="CBY34511.1"/>
    </source>
</evidence>
<evidence type="ECO:0008006" key="2">
    <source>
        <dbReference type="Google" id="ProtNLM"/>
    </source>
</evidence>
<name>E4YG87_OIKDI</name>
<sequence>MTVFYCLSESINDWKTSINKRKTSKNPGYIGPWQVPKGVNKDSFTFYGGVCDPKVSITRSVAGIVEILAENKTRTIFGAVLPNMSVQSGWAKRKGIFVDREKWPYYKWPKYIFGAAAFMGREAAVAISRAASTSEDIIYIPIEDAVFTGVLRIKACVEIEHQPNFAVHFRGKSNLLRNKIESVLQSP</sequence>
<dbReference type="EMBL" id="FN654515">
    <property type="protein sequence ID" value="CBY34511.1"/>
    <property type="molecule type" value="Genomic_DNA"/>
</dbReference>
<organism evidence="1">
    <name type="scientific">Oikopleura dioica</name>
    <name type="common">Tunicate</name>
    <dbReference type="NCBI Taxonomy" id="34765"/>
    <lineage>
        <taxon>Eukaryota</taxon>
        <taxon>Metazoa</taxon>
        <taxon>Chordata</taxon>
        <taxon>Tunicata</taxon>
        <taxon>Appendicularia</taxon>
        <taxon>Copelata</taxon>
        <taxon>Oikopleuridae</taxon>
        <taxon>Oikopleura</taxon>
    </lineage>
</organism>